<dbReference type="InterPro" id="IPR038729">
    <property type="entry name" value="Rad50/SbcC_AAA"/>
</dbReference>
<dbReference type="HOGENOM" id="CLU_004969_2_0_1"/>
<dbReference type="PANTHER" id="PTHR45916">
    <property type="entry name" value="STRUCTURAL MAINTENANCE OF CHROMOSOMES PROTEIN 5"/>
    <property type="match status" value="1"/>
</dbReference>
<feature type="coiled-coil region" evidence="4">
    <location>
        <begin position="324"/>
        <end position="437"/>
    </location>
</feature>
<dbReference type="GO" id="GO:0005634">
    <property type="term" value="C:nucleus"/>
    <property type="evidence" value="ECO:0007669"/>
    <property type="project" value="TreeGrafter"/>
</dbReference>
<dbReference type="PANTHER" id="PTHR45916:SF1">
    <property type="entry name" value="STRUCTURAL MAINTENANCE OF CHROMOSOMES PROTEIN 5"/>
    <property type="match status" value="1"/>
</dbReference>
<dbReference type="eggNOG" id="KOG0979">
    <property type="taxonomic scope" value="Eukaryota"/>
</dbReference>
<dbReference type="EMBL" id="GL377309">
    <property type="protein sequence ID" value="EFI94534.1"/>
    <property type="molecule type" value="Genomic_DNA"/>
</dbReference>
<protein>
    <recommendedName>
        <fullName evidence="2">Structural maintenance of chromosomes protein 5</fullName>
    </recommendedName>
</protein>
<evidence type="ECO:0000256" key="3">
    <source>
        <dbReference type="ARBA" id="ARBA00023054"/>
    </source>
</evidence>
<feature type="coiled-coil region" evidence="4">
    <location>
        <begin position="668"/>
        <end position="740"/>
    </location>
</feature>
<dbReference type="GO" id="GO:0003697">
    <property type="term" value="F:single-stranded DNA binding"/>
    <property type="evidence" value="ECO:0007669"/>
    <property type="project" value="TreeGrafter"/>
</dbReference>
<dbReference type="Proteomes" id="UP000007431">
    <property type="component" value="Unassembled WGS sequence"/>
</dbReference>
<dbReference type="InterPro" id="IPR027417">
    <property type="entry name" value="P-loop_NTPase"/>
</dbReference>
<sequence length="1127" mass="128464">MGESRPTAEDDDEDEEAPVRQIKTQPRGDDGYVPGSIVRIKLHNFVTYDDVEFRPGPYLNMILGPNGTGKSSIACAICLGLNWPPTVLGRAADVPSFVKMDADSGFIEIELKGSKGEDNVVIRRVIHRNSRVTTFTLNGKSSTGKDVNAKMEELNVQVGNLCSFLPQDKVSEFAAMSPQQLLRETQRAAGDKSLSKWHATLIEHGKTLNGVQAKLNEEITQLNQMKERNEAIERDVQRFLERKQIEDAIALLKVLIPTRIYDEMRTAFQKIKLQQRQQHKLVSLLKEKNAPAHAKLKYLEAKHAAMEQSRNRQKKTIIDLFTKLADLSKQSEKYYDEAEEINRRMDDAEKDEKNRINRIRGLENDIAKIKEKLEEEVKIEDEKELEAERRQVAERMRVAREAMGVLQDRMREVANQKAHLNHRIQRLQEELNGLAQYENRQLSRLHQSDKDAADAVVWLRRNRDKFQMEVIEPAFISVSVVKEYNGRPTPASIADAVEACITGYMPRMFVAQCQEDADTLNHWVNDTDQALGRRASIAVWYKPQDQLSPPPVPSEQLSALGFEGYALDFVKCPEPMRWFLSSNAGMHAIAISLSEQRTDVSQMTDIVGNCGGGSFIVDHTRHSISKSRYGRRTVTSSTYTFGRANIFAVDAQAPSVDEGVRGRLISGMQEAQKEVEMLDEQIREVEAEIATANGKGRELNAEMDAVKKRADVIKQTKNKQAQLKSQLQTKRDRLRTTQNEQPIEEKRAKLKKDLLELGTRRIKLTKEIIDLARTIRDEQTKNTMTGIKHLQLAANKEALEKLFKEKDDKYQKALAKFAELDKQYQNDKVQTKAALDASHAALGDCEPDIRAQYEEIQRKRAEYKAAVEQAKKEGRDEPEPPEDMDQRTAEDLQTELDNEEAKLELNSNNNPGVVEQYEARKRQIEVLERTIEKEQREAAGLEKKIKRAQDNWKPALEKLVSSIGKKFSATFDRIGCAGEVRIREDPDYEKWAIDILVKFRDSEKLQLLTAQRQSGGERSLTTILYLMSLTEEARAPFSLVDEINQGMDQRAERMVHNSMVEVTCKPESAQYFLITPKLLPDLKYHERMKILCVNNGEWLPEDTSAGGNMNDMITRFLRHRNKNANAA</sequence>
<dbReference type="InParanoid" id="D8QCI3"/>
<dbReference type="GO" id="GO:0030915">
    <property type="term" value="C:Smc5-Smc6 complex"/>
    <property type="evidence" value="ECO:0007669"/>
    <property type="project" value="TreeGrafter"/>
</dbReference>
<dbReference type="SUPFAM" id="SSF52540">
    <property type="entry name" value="P-loop containing nucleoside triphosphate hydrolases"/>
    <property type="match status" value="1"/>
</dbReference>
<feature type="domain" description="Rad50/SbcC-type AAA" evidence="6">
    <location>
        <begin position="39"/>
        <end position="231"/>
    </location>
</feature>
<dbReference type="FunCoup" id="D8QCI3">
    <property type="interactions" value="820"/>
</dbReference>
<dbReference type="STRING" id="578458.D8QCI3"/>
<feature type="region of interest" description="Disordered" evidence="5">
    <location>
        <begin position="1"/>
        <end position="30"/>
    </location>
</feature>
<dbReference type="Gene3D" id="3.40.50.300">
    <property type="entry name" value="P-loop containing nucleotide triphosphate hydrolases"/>
    <property type="match status" value="2"/>
</dbReference>
<keyword evidence="3 4" id="KW-0175">Coiled coil</keyword>
<dbReference type="Pfam" id="PF13476">
    <property type="entry name" value="AAA_23"/>
    <property type="match status" value="1"/>
</dbReference>
<evidence type="ECO:0000256" key="5">
    <source>
        <dbReference type="SAM" id="MobiDB-lite"/>
    </source>
</evidence>
<dbReference type="KEGG" id="scm:SCHCO_02510275"/>
<evidence type="ECO:0000259" key="6">
    <source>
        <dbReference type="Pfam" id="PF13476"/>
    </source>
</evidence>
<dbReference type="OrthoDB" id="10254973at2759"/>
<gene>
    <name evidence="7" type="ORF">SCHCODRAFT_78297</name>
</gene>
<feature type="coiled-coil region" evidence="4">
    <location>
        <begin position="208"/>
        <end position="242"/>
    </location>
</feature>
<dbReference type="AlphaFoldDB" id="D8QCI3"/>
<dbReference type="VEuPathDB" id="FungiDB:SCHCODRAFT_02510275"/>
<evidence type="ECO:0000256" key="1">
    <source>
        <dbReference type="ARBA" id="ARBA00010171"/>
    </source>
</evidence>
<evidence type="ECO:0000313" key="8">
    <source>
        <dbReference type="Proteomes" id="UP000007431"/>
    </source>
</evidence>
<evidence type="ECO:0000256" key="2">
    <source>
        <dbReference type="ARBA" id="ARBA00018687"/>
    </source>
</evidence>
<organism evidence="8">
    <name type="scientific">Schizophyllum commune (strain H4-8 / FGSC 9210)</name>
    <name type="common">Split gill fungus</name>
    <dbReference type="NCBI Taxonomy" id="578458"/>
    <lineage>
        <taxon>Eukaryota</taxon>
        <taxon>Fungi</taxon>
        <taxon>Dikarya</taxon>
        <taxon>Basidiomycota</taxon>
        <taxon>Agaricomycotina</taxon>
        <taxon>Agaricomycetes</taxon>
        <taxon>Agaricomycetidae</taxon>
        <taxon>Agaricales</taxon>
        <taxon>Schizophyllaceae</taxon>
        <taxon>Schizophyllum</taxon>
    </lineage>
</organism>
<evidence type="ECO:0000313" key="7">
    <source>
        <dbReference type="EMBL" id="EFI94534.1"/>
    </source>
</evidence>
<feature type="region of interest" description="Disordered" evidence="5">
    <location>
        <begin position="867"/>
        <end position="890"/>
    </location>
</feature>
<name>D8QCI3_SCHCM</name>
<keyword evidence="8" id="KW-1185">Reference proteome</keyword>
<dbReference type="OMA" id="RFWTSQP"/>
<dbReference type="GO" id="GO:0016887">
    <property type="term" value="F:ATP hydrolysis activity"/>
    <property type="evidence" value="ECO:0007669"/>
    <property type="project" value="InterPro"/>
</dbReference>
<dbReference type="GeneID" id="9594187"/>
<comment type="similarity">
    <text evidence="1">Belongs to the SMC family. SMC5 subfamily.</text>
</comment>
<dbReference type="GO" id="GO:0000724">
    <property type="term" value="P:double-strand break repair via homologous recombination"/>
    <property type="evidence" value="ECO:0007669"/>
    <property type="project" value="TreeGrafter"/>
</dbReference>
<dbReference type="RefSeq" id="XP_003029437.1">
    <property type="nucleotide sequence ID" value="XM_003029391.1"/>
</dbReference>
<evidence type="ECO:0000256" key="4">
    <source>
        <dbReference type="SAM" id="Coils"/>
    </source>
</evidence>
<reference evidence="7 8" key="1">
    <citation type="journal article" date="2010" name="Nat. Biotechnol.">
        <title>Genome sequence of the model mushroom Schizophyllum commune.</title>
        <authorList>
            <person name="Ohm R.A."/>
            <person name="de Jong J.F."/>
            <person name="Lugones L.G."/>
            <person name="Aerts A."/>
            <person name="Kothe E."/>
            <person name="Stajich J.E."/>
            <person name="de Vries R.P."/>
            <person name="Record E."/>
            <person name="Levasseur A."/>
            <person name="Baker S.E."/>
            <person name="Bartholomew K.A."/>
            <person name="Coutinho P.M."/>
            <person name="Erdmann S."/>
            <person name="Fowler T.J."/>
            <person name="Gathman A.C."/>
            <person name="Lombard V."/>
            <person name="Henrissat B."/>
            <person name="Knabe N."/>
            <person name="Kuees U."/>
            <person name="Lilly W.W."/>
            <person name="Lindquist E."/>
            <person name="Lucas S."/>
            <person name="Magnuson J.K."/>
            <person name="Piumi F."/>
            <person name="Raudaskoski M."/>
            <person name="Salamov A."/>
            <person name="Schmutz J."/>
            <person name="Schwarze F.W.M.R."/>
            <person name="vanKuyk P.A."/>
            <person name="Horton J.S."/>
            <person name="Grigoriev I.V."/>
            <person name="Woesten H.A.B."/>
        </authorList>
    </citation>
    <scope>NUCLEOTIDE SEQUENCE [LARGE SCALE GENOMIC DNA]</scope>
    <source>
        <strain evidence="8">H4-8 / FGSC 9210</strain>
    </source>
</reference>
<proteinExistence type="inferred from homology"/>
<accession>D8QCI3</accession>